<feature type="compositionally biased region" description="Low complexity" evidence="1">
    <location>
        <begin position="568"/>
        <end position="580"/>
    </location>
</feature>
<evidence type="ECO:0000313" key="2">
    <source>
        <dbReference type="EMBL" id="KAK4463087.1"/>
    </source>
</evidence>
<reference evidence="2" key="1">
    <citation type="journal article" date="2023" name="Mol. Phylogenet. Evol.">
        <title>Genome-scale phylogeny and comparative genomics of the fungal order Sordariales.</title>
        <authorList>
            <person name="Hensen N."/>
            <person name="Bonometti L."/>
            <person name="Westerberg I."/>
            <person name="Brannstrom I.O."/>
            <person name="Guillou S."/>
            <person name="Cros-Aarteil S."/>
            <person name="Calhoun S."/>
            <person name="Haridas S."/>
            <person name="Kuo A."/>
            <person name="Mondo S."/>
            <person name="Pangilinan J."/>
            <person name="Riley R."/>
            <person name="LaButti K."/>
            <person name="Andreopoulos B."/>
            <person name="Lipzen A."/>
            <person name="Chen C."/>
            <person name="Yan M."/>
            <person name="Daum C."/>
            <person name="Ng V."/>
            <person name="Clum A."/>
            <person name="Steindorff A."/>
            <person name="Ohm R.A."/>
            <person name="Martin F."/>
            <person name="Silar P."/>
            <person name="Natvig D.O."/>
            <person name="Lalanne C."/>
            <person name="Gautier V."/>
            <person name="Ament-Velasquez S.L."/>
            <person name="Kruys A."/>
            <person name="Hutchinson M.I."/>
            <person name="Powell A.J."/>
            <person name="Barry K."/>
            <person name="Miller A.N."/>
            <person name="Grigoriev I.V."/>
            <person name="Debuchy R."/>
            <person name="Gladieux P."/>
            <person name="Hiltunen Thoren M."/>
            <person name="Johannesson H."/>
        </authorList>
    </citation>
    <scope>NUCLEOTIDE SEQUENCE</scope>
    <source>
        <strain evidence="2">PSN324</strain>
    </source>
</reference>
<feature type="compositionally biased region" description="Basic and acidic residues" evidence="1">
    <location>
        <begin position="582"/>
        <end position="593"/>
    </location>
</feature>
<protein>
    <submittedName>
        <fullName evidence="2">Uncharacterized protein</fullName>
    </submittedName>
</protein>
<feature type="region of interest" description="Disordered" evidence="1">
    <location>
        <begin position="1"/>
        <end position="30"/>
    </location>
</feature>
<accession>A0AAV9HUB1</accession>
<comment type="caution">
    <text evidence="2">The sequence shown here is derived from an EMBL/GenBank/DDBJ whole genome shotgun (WGS) entry which is preliminary data.</text>
</comment>
<name>A0AAV9HUB1_9PEZI</name>
<evidence type="ECO:0000313" key="3">
    <source>
        <dbReference type="Proteomes" id="UP001321749"/>
    </source>
</evidence>
<gene>
    <name evidence="2" type="ORF">QBC42DRAFT_325071</name>
</gene>
<proteinExistence type="predicted"/>
<feature type="region of interest" description="Disordered" evidence="1">
    <location>
        <begin position="379"/>
        <end position="406"/>
    </location>
</feature>
<keyword evidence="3" id="KW-1185">Reference proteome</keyword>
<dbReference type="Proteomes" id="UP001321749">
    <property type="component" value="Unassembled WGS sequence"/>
</dbReference>
<dbReference type="AlphaFoldDB" id="A0AAV9HUB1"/>
<feature type="region of interest" description="Disordered" evidence="1">
    <location>
        <begin position="559"/>
        <end position="593"/>
    </location>
</feature>
<dbReference type="EMBL" id="MU864963">
    <property type="protein sequence ID" value="KAK4463087.1"/>
    <property type="molecule type" value="Genomic_DNA"/>
</dbReference>
<organism evidence="2 3">
    <name type="scientific">Cladorrhinum samala</name>
    <dbReference type="NCBI Taxonomy" id="585594"/>
    <lineage>
        <taxon>Eukaryota</taxon>
        <taxon>Fungi</taxon>
        <taxon>Dikarya</taxon>
        <taxon>Ascomycota</taxon>
        <taxon>Pezizomycotina</taxon>
        <taxon>Sordariomycetes</taxon>
        <taxon>Sordariomycetidae</taxon>
        <taxon>Sordariales</taxon>
        <taxon>Podosporaceae</taxon>
        <taxon>Cladorrhinum</taxon>
    </lineage>
</organism>
<reference evidence="2" key="2">
    <citation type="submission" date="2023-06" db="EMBL/GenBank/DDBJ databases">
        <authorList>
            <consortium name="Lawrence Berkeley National Laboratory"/>
            <person name="Mondo S.J."/>
            <person name="Hensen N."/>
            <person name="Bonometti L."/>
            <person name="Westerberg I."/>
            <person name="Brannstrom I.O."/>
            <person name="Guillou S."/>
            <person name="Cros-Aarteil S."/>
            <person name="Calhoun S."/>
            <person name="Haridas S."/>
            <person name="Kuo A."/>
            <person name="Pangilinan J."/>
            <person name="Riley R."/>
            <person name="Labutti K."/>
            <person name="Andreopoulos B."/>
            <person name="Lipzen A."/>
            <person name="Chen C."/>
            <person name="Yanf M."/>
            <person name="Daum C."/>
            <person name="Ng V."/>
            <person name="Clum A."/>
            <person name="Steindorff A."/>
            <person name="Ohm R."/>
            <person name="Martin F."/>
            <person name="Silar P."/>
            <person name="Natvig D."/>
            <person name="Lalanne C."/>
            <person name="Gautier V."/>
            <person name="Ament-Velasquez S.L."/>
            <person name="Kruys A."/>
            <person name="Hutchinson M.I."/>
            <person name="Powell A.J."/>
            <person name="Barry K."/>
            <person name="Miller A.N."/>
            <person name="Grigoriev I.V."/>
            <person name="Debuchy R."/>
            <person name="Gladieux P."/>
            <person name="Thoren M.H."/>
            <person name="Johannesson H."/>
        </authorList>
    </citation>
    <scope>NUCLEOTIDE SEQUENCE</scope>
    <source>
        <strain evidence="2">PSN324</strain>
    </source>
</reference>
<feature type="compositionally biased region" description="Low complexity" evidence="1">
    <location>
        <begin position="388"/>
        <end position="406"/>
    </location>
</feature>
<sequence length="631" mass="70295">MAAAAAAAQPPGPPGLGNGHPSVISNRDPNRPRESITAILNLQSCPTFFHVKKAWAILGFHNKARPNQRNLLNQVETLWRAIGEIDTRKSRRARAAILDALRTLGLRSPLWKANSRLLDILHVYPPTLPPPIANWPPDETRSWGRRRDPTMFLNEQARITLVFEHWAKRVVERSLWQDYHKYQGFSIADPAPGAAKDSKIYLRPIWVPKDSDSLWRSVGYWMLRRQNALRQDYGPDVSRPWAIKMQIWSYFKSVLKDPTHPRWCEYHMLENRSRTHHPEFGNLSLMRSLHASNRQGLPAFSHRYIFFVIAEFFGTQVVVFRVPDPPPAAAKSAGGAAVVYGHRSCPDKPQILLAADLSGRFYDPVDFDYAPLHHKSGWSAARDGQTTPGPGWAPASTSAPSAPPARGGIQFPLGAGDFCQPRGPCDWWPGEALAAAHPDWVQRDLKQAWAALRGIPAARCPDDLARFNYVPRADRERLDAQLDASPPAHGEDGPHGVYDGRVRNLHGRLPHRFSPGKPELADCEITDDRFKCFRAGVDIAGDGFRLPADEVVDAWNFGRGGGGGPEDTAAAGPPGTVPTPDRNYEAAPPEKSEDEFQWRFGMKPDGVLAGDGLQLLDDPYLEFEDDPMMAM</sequence>
<evidence type="ECO:0000256" key="1">
    <source>
        <dbReference type="SAM" id="MobiDB-lite"/>
    </source>
</evidence>